<dbReference type="NCBIfam" id="TIGR00011">
    <property type="entry name" value="YbaK_EbsC"/>
    <property type="match status" value="1"/>
</dbReference>
<gene>
    <name evidence="5" type="ORF">UFOPK3770_00322</name>
</gene>
<organism evidence="5">
    <name type="scientific">freshwater metagenome</name>
    <dbReference type="NCBI Taxonomy" id="449393"/>
    <lineage>
        <taxon>unclassified sequences</taxon>
        <taxon>metagenomes</taxon>
        <taxon>ecological metagenomes</taxon>
    </lineage>
</organism>
<dbReference type="AlphaFoldDB" id="A0A6J5YR19"/>
<dbReference type="GO" id="GO:0006412">
    <property type="term" value="P:translation"/>
    <property type="evidence" value="ECO:0007669"/>
    <property type="project" value="UniProtKB-KW"/>
</dbReference>
<evidence type="ECO:0000256" key="2">
    <source>
        <dbReference type="ARBA" id="ARBA00022917"/>
    </source>
</evidence>
<dbReference type="GO" id="GO:0002161">
    <property type="term" value="F:aminoacyl-tRNA deacylase activity"/>
    <property type="evidence" value="ECO:0007669"/>
    <property type="project" value="InterPro"/>
</dbReference>
<keyword evidence="3" id="KW-0456">Lyase</keyword>
<sequence length="142" mass="15139">MWHLVHEYTHEPSASSYGLEAAQKLGLDPLQVFKTLIAVVDGKHCVAVVPVSSQVSLKALAKALGGKHAAMADPNDAMRITGYVVGGISPLGQKKLLPTAIDEMAMEWETIFVSAGKRGFDVEVKPSDLMQLTQAVLADIAV</sequence>
<keyword evidence="2" id="KW-0648">Protein biosynthesis</keyword>
<evidence type="ECO:0000313" key="5">
    <source>
        <dbReference type="EMBL" id="CAB4332721.1"/>
    </source>
</evidence>
<name>A0A6J5YR19_9ZZZZ</name>
<evidence type="ECO:0000256" key="1">
    <source>
        <dbReference type="ARBA" id="ARBA00009798"/>
    </source>
</evidence>
<evidence type="ECO:0000256" key="3">
    <source>
        <dbReference type="ARBA" id="ARBA00023239"/>
    </source>
</evidence>
<evidence type="ECO:0000259" key="4">
    <source>
        <dbReference type="Pfam" id="PF04073"/>
    </source>
</evidence>
<dbReference type="SUPFAM" id="SSF55826">
    <property type="entry name" value="YbaK/ProRS associated domain"/>
    <property type="match status" value="1"/>
</dbReference>
<reference evidence="5" key="1">
    <citation type="submission" date="2020-05" db="EMBL/GenBank/DDBJ databases">
        <authorList>
            <person name="Chiriac C."/>
            <person name="Salcher M."/>
            <person name="Ghai R."/>
            <person name="Kavagutti S V."/>
        </authorList>
    </citation>
    <scope>NUCLEOTIDE SEQUENCE</scope>
</reference>
<dbReference type="CDD" id="cd00002">
    <property type="entry name" value="YbaK_deacylase"/>
    <property type="match status" value="1"/>
</dbReference>
<comment type="similarity">
    <text evidence="1">Belongs to the prolyl-tRNA editing family. YbaK/EbsC subfamily.</text>
</comment>
<dbReference type="PANTHER" id="PTHR30411:SF0">
    <property type="entry name" value="CYS-TRNA(PRO)_CYS-TRNA(CYS) DEACYLASE YBAK"/>
    <property type="match status" value="1"/>
</dbReference>
<dbReference type="PANTHER" id="PTHR30411">
    <property type="entry name" value="CYTOPLASMIC PROTEIN"/>
    <property type="match status" value="1"/>
</dbReference>
<dbReference type="PIRSF" id="PIRSF006181">
    <property type="entry name" value="EbsC_YbaK"/>
    <property type="match status" value="1"/>
</dbReference>
<dbReference type="Gene3D" id="3.90.960.10">
    <property type="entry name" value="YbaK/aminoacyl-tRNA synthetase-associated domain"/>
    <property type="match status" value="1"/>
</dbReference>
<dbReference type="EMBL" id="CAESAJ010000018">
    <property type="protein sequence ID" value="CAB4332721.1"/>
    <property type="molecule type" value="Genomic_DNA"/>
</dbReference>
<accession>A0A6J5YR19</accession>
<dbReference type="Pfam" id="PF04073">
    <property type="entry name" value="tRNA_edit"/>
    <property type="match status" value="1"/>
</dbReference>
<protein>
    <submittedName>
        <fullName evidence="5">Unannotated protein</fullName>
    </submittedName>
</protein>
<dbReference type="InterPro" id="IPR036754">
    <property type="entry name" value="YbaK/aa-tRNA-synt-asso_dom_sf"/>
</dbReference>
<feature type="domain" description="YbaK/aminoacyl-tRNA synthetase-associated" evidence="4">
    <location>
        <begin position="19"/>
        <end position="131"/>
    </location>
</feature>
<dbReference type="GO" id="GO:0016829">
    <property type="term" value="F:lyase activity"/>
    <property type="evidence" value="ECO:0007669"/>
    <property type="project" value="UniProtKB-KW"/>
</dbReference>
<dbReference type="InterPro" id="IPR007214">
    <property type="entry name" value="YbaK/aa-tRNA-synth-assoc-dom"/>
</dbReference>
<proteinExistence type="inferred from homology"/>
<dbReference type="InterPro" id="IPR004369">
    <property type="entry name" value="Prolyl-tRNA_editing_YbaK/EbsC"/>
</dbReference>